<evidence type="ECO:0000313" key="3">
    <source>
        <dbReference type="EMBL" id="SCP97312.1"/>
    </source>
</evidence>
<sequence>MAQRTVCLCDGKYIGIETIYTVINGRQVNIPEKLKELRAKSQNSELFCPCGCGANLILVAGDKNLREQHFRLKDGAFNQECHVITEGRISVDSKIVLKCWLDDKLKANDLEMRVPIQAIDGSSRKYEFSFLSRDKKVALSYCHERVNLSDEKLEILEGNSQGIHIIYVVDAENGGSDGQYPEGLMKVQNKQNYCLLLEVADAEYSEAMMKAIFYVKDIDGLWQEVLFADGYLSEFSIDDNGCVIYEGETLESKQAKAEADFKYKLENEKDKRVKEEKRRSENLKKLFEEEQRNQQERQILKEEAEKERRRKVAEVEKRIAELEEKHRVEEEKRQAEIRQREEDFKRNMESDFSQQETQVRDSDGNRWIKCEFCGKIANENEFTSYGGAGHINLGTCTACKANNPAVKQKTDEKMAKIKMKYDPDICPACGGTLREKSGKFGKFMGCSNYPKCRYTGIIRPGK</sequence>
<evidence type="ECO:0000259" key="2">
    <source>
        <dbReference type="Pfam" id="PF01396"/>
    </source>
</evidence>
<proteinExistence type="predicted"/>
<evidence type="ECO:0000313" key="4">
    <source>
        <dbReference type="Proteomes" id="UP000199315"/>
    </source>
</evidence>
<feature type="domain" description="DNA topoisomerase type IA zn finger" evidence="2">
    <location>
        <begin position="425"/>
        <end position="455"/>
    </location>
</feature>
<keyword evidence="1" id="KW-0175">Coiled coil</keyword>
<keyword evidence="3" id="KW-0413">Isomerase</keyword>
<feature type="coiled-coil region" evidence="1">
    <location>
        <begin position="273"/>
        <end position="339"/>
    </location>
</feature>
<dbReference type="GO" id="GO:0006265">
    <property type="term" value="P:DNA topological change"/>
    <property type="evidence" value="ECO:0007669"/>
    <property type="project" value="InterPro"/>
</dbReference>
<protein>
    <submittedName>
        <fullName evidence="3">Topoisomerase DNA binding C4 zinc finger</fullName>
    </submittedName>
</protein>
<dbReference type="GO" id="GO:0003677">
    <property type="term" value="F:DNA binding"/>
    <property type="evidence" value="ECO:0007669"/>
    <property type="project" value="InterPro"/>
</dbReference>
<dbReference type="Pfam" id="PF01396">
    <property type="entry name" value="Zn_ribbon_Top1"/>
    <property type="match status" value="1"/>
</dbReference>
<keyword evidence="4" id="KW-1185">Reference proteome</keyword>
<dbReference type="SUPFAM" id="SSF57783">
    <property type="entry name" value="Zinc beta-ribbon"/>
    <property type="match status" value="1"/>
</dbReference>
<reference evidence="3 4" key="1">
    <citation type="submission" date="2016-09" db="EMBL/GenBank/DDBJ databases">
        <authorList>
            <person name="Capua I."/>
            <person name="De Benedictis P."/>
            <person name="Joannis T."/>
            <person name="Lombin L.H."/>
            <person name="Cattoli G."/>
        </authorList>
    </citation>
    <scope>NUCLEOTIDE SEQUENCE [LARGE SCALE GENOMIC DNA]</scope>
    <source>
        <strain evidence="3 4">GluBS11</strain>
    </source>
</reference>
<dbReference type="Proteomes" id="UP000199315">
    <property type="component" value="Unassembled WGS sequence"/>
</dbReference>
<dbReference type="STRING" id="1619234.SAMN05421730_1009117"/>
<name>A0A1D3TTP7_9FIRM</name>
<evidence type="ECO:0000256" key="1">
    <source>
        <dbReference type="SAM" id="Coils"/>
    </source>
</evidence>
<dbReference type="InterPro" id="IPR013498">
    <property type="entry name" value="Topo_IA_Znf"/>
</dbReference>
<accession>A0A1D3TTP7</accession>
<dbReference type="Gene3D" id="3.30.65.10">
    <property type="entry name" value="Bacterial Topoisomerase I, domain 1"/>
    <property type="match status" value="1"/>
</dbReference>
<dbReference type="OrthoDB" id="9776650at2"/>
<dbReference type="RefSeq" id="WP_091233272.1">
    <property type="nucleotide sequence ID" value="NZ_FMKA01000009.1"/>
</dbReference>
<gene>
    <name evidence="3" type="ORF">SAMN05421730_1009117</name>
</gene>
<dbReference type="GO" id="GO:0003916">
    <property type="term" value="F:DNA topoisomerase activity"/>
    <property type="evidence" value="ECO:0007669"/>
    <property type="project" value="InterPro"/>
</dbReference>
<dbReference type="GO" id="GO:0005694">
    <property type="term" value="C:chromosome"/>
    <property type="evidence" value="ECO:0007669"/>
    <property type="project" value="InterPro"/>
</dbReference>
<dbReference type="AlphaFoldDB" id="A0A1D3TTP7"/>
<organism evidence="3 4">
    <name type="scientific">Anaerobium acetethylicum</name>
    <dbReference type="NCBI Taxonomy" id="1619234"/>
    <lineage>
        <taxon>Bacteria</taxon>
        <taxon>Bacillati</taxon>
        <taxon>Bacillota</taxon>
        <taxon>Clostridia</taxon>
        <taxon>Lachnospirales</taxon>
        <taxon>Lachnospiraceae</taxon>
        <taxon>Anaerobium</taxon>
    </lineage>
</organism>
<dbReference type="EMBL" id="FMKA01000009">
    <property type="protein sequence ID" value="SCP97312.1"/>
    <property type="molecule type" value="Genomic_DNA"/>
</dbReference>